<dbReference type="SUPFAM" id="SSF51730">
    <property type="entry name" value="FAD-linked oxidoreductase"/>
    <property type="match status" value="1"/>
</dbReference>
<dbReference type="InterPro" id="IPR029041">
    <property type="entry name" value="FAD-linked_oxidoreductase-like"/>
</dbReference>
<dbReference type="RefSeq" id="WP_318601404.1">
    <property type="nucleotide sequence ID" value="NZ_JAWSTH010000188.1"/>
</dbReference>
<evidence type="ECO:0000313" key="4">
    <source>
        <dbReference type="EMBL" id="MDW5598816.1"/>
    </source>
</evidence>
<gene>
    <name evidence="4" type="ORF">R7226_30945</name>
</gene>
<dbReference type="PANTHER" id="PTHR13914">
    <property type="entry name" value="PROLINE OXIDASE"/>
    <property type="match status" value="1"/>
</dbReference>
<evidence type="ECO:0000313" key="5">
    <source>
        <dbReference type="Proteomes" id="UP001284601"/>
    </source>
</evidence>
<evidence type="ECO:0000256" key="1">
    <source>
        <dbReference type="ARBA" id="ARBA00023002"/>
    </source>
</evidence>
<dbReference type="Proteomes" id="UP001284601">
    <property type="component" value="Unassembled WGS sequence"/>
</dbReference>
<evidence type="ECO:0000259" key="3">
    <source>
        <dbReference type="Pfam" id="PF18083"/>
    </source>
</evidence>
<dbReference type="InterPro" id="IPR015659">
    <property type="entry name" value="Proline_oxidase"/>
</dbReference>
<dbReference type="InterPro" id="IPR002872">
    <property type="entry name" value="Proline_DH_dom"/>
</dbReference>
<evidence type="ECO:0000259" key="2">
    <source>
        <dbReference type="Pfam" id="PF01619"/>
    </source>
</evidence>
<proteinExistence type="predicted"/>
<keyword evidence="1" id="KW-0560">Oxidoreductase</keyword>
<organism evidence="4 5">
    <name type="scientific">Conexibacter stalactiti</name>
    <dbReference type="NCBI Taxonomy" id="1940611"/>
    <lineage>
        <taxon>Bacteria</taxon>
        <taxon>Bacillati</taxon>
        <taxon>Actinomycetota</taxon>
        <taxon>Thermoleophilia</taxon>
        <taxon>Solirubrobacterales</taxon>
        <taxon>Conexibacteraceae</taxon>
        <taxon>Conexibacter</taxon>
    </lineage>
</organism>
<name>A0ABU4HZQ5_9ACTN</name>
<comment type="caution">
    <text evidence="4">The sequence shown here is derived from an EMBL/GenBank/DDBJ whole genome shotgun (WGS) entry which is preliminary data.</text>
</comment>
<reference evidence="4 5" key="2">
    <citation type="submission" date="2023-10" db="EMBL/GenBank/DDBJ databases">
        <authorList>
            <person name="Han X.F."/>
        </authorList>
    </citation>
    <scope>NUCLEOTIDE SEQUENCE [LARGE SCALE GENOMIC DNA]</scope>
    <source>
        <strain evidence="4 5">KCTC 39840</strain>
    </source>
</reference>
<dbReference type="PANTHER" id="PTHR13914:SF0">
    <property type="entry name" value="PROLINE DEHYDROGENASE 1, MITOCHONDRIAL"/>
    <property type="match status" value="1"/>
</dbReference>
<dbReference type="Gene3D" id="3.20.20.220">
    <property type="match status" value="1"/>
</dbReference>
<accession>A0ABU4HZQ5</accession>
<dbReference type="EMBL" id="JAWSTH010000188">
    <property type="protein sequence ID" value="MDW5598816.1"/>
    <property type="molecule type" value="Genomic_DNA"/>
</dbReference>
<keyword evidence="5" id="KW-1185">Reference proteome</keyword>
<dbReference type="InterPro" id="IPR041514">
    <property type="entry name" value="PutA_N"/>
</dbReference>
<dbReference type="Pfam" id="PF18083">
    <property type="entry name" value="PutA_N"/>
    <property type="match status" value="1"/>
</dbReference>
<reference evidence="5" key="1">
    <citation type="submission" date="2023-07" db="EMBL/GenBank/DDBJ databases">
        <title>Conexibacter stalactiti sp. nov., isolated from stalactites in a lava cave and emended description of the genus Conexibacter.</title>
        <authorList>
            <person name="Lee S.D."/>
        </authorList>
    </citation>
    <scope>NUCLEOTIDE SEQUENCE [LARGE SCALE GENOMIC DNA]</scope>
    <source>
        <strain evidence="5">KCTC 39840</strain>
    </source>
</reference>
<sequence>MERTALTSADREQEILVLGRRLAGGGRPLRHVAHDRGMALAARDPQVRAALFRLVDVAPACAGPAELAAHLDGFLSQVRQRTPLVRSAQRAASAPALRGATGRVAAAAVHGMARRFIAGESPAQATRELRRLWSGGAAVSVDLLGEATVTRAEGRAYAARCDEALRALAVAAATWPPRPLLEADAIGPLPRVNLSVKVTALTPLVRAEAPERGRADAAPHLRALLRRARELGAHVQIDMESLDARELVLELALELLSEPEFAAGPSAGIVLQAYLVDAEQTLDRVLDWARASDRAPPLTIRLVKGAYWDHETIEAEQHGWPPPVWTEKAESDRCFERLTCRLVDAFPLVRPAIGSHNLRSVAHAIVAARHAGLRPADIELQVLRGLGDDLAHAVAAEGLRPRVYAPVGDLLAGMAYLVRRLLENSSNDSFLASRTTGTDLDRLLRAP</sequence>
<feature type="domain" description="Proline utilization A N-terminal" evidence="3">
    <location>
        <begin position="33"/>
        <end position="116"/>
    </location>
</feature>
<feature type="domain" description="Proline dehydrogenase" evidence="2">
    <location>
        <begin position="126"/>
        <end position="432"/>
    </location>
</feature>
<dbReference type="Pfam" id="PF01619">
    <property type="entry name" value="Pro_dh"/>
    <property type="match status" value="1"/>
</dbReference>
<protein>
    <submittedName>
        <fullName evidence="4">Proline dehydrogenase family protein</fullName>
    </submittedName>
</protein>